<evidence type="ECO:0000256" key="1">
    <source>
        <dbReference type="ARBA" id="ARBA00022531"/>
    </source>
</evidence>
<protein>
    <recommendedName>
        <fullName evidence="5 6">Multifunctional fusion protein</fullName>
    </recommendedName>
    <domain>
        <recommendedName>
            <fullName evidence="5">Ribulose bisphosphate carboxylase small subunit</fullName>
            <shortName evidence="5">RuBisCO small subunit</shortName>
        </recommendedName>
    </domain>
    <domain>
        <recommendedName>
            <fullName evidence="6">Ribulose bisphosphate carboxylase small subunit, chloroplastic</fullName>
        </recommendedName>
    </domain>
</protein>
<comment type="function">
    <text evidence="6">RuBisCO catalyzes two reactions: the carboxylation of D-ribulose 1,5-bisphosphate, the primary event in carbon dioxide fixation, as well as the oxidative fragmentation of the pentose substrate. Both reactions occur simultaneously and in competition at the same active site. Although the small subunit is not catalytic it is essential for maximal activity.</text>
</comment>
<evidence type="ECO:0000256" key="4">
    <source>
        <dbReference type="ARBA" id="ARBA00038826"/>
    </source>
</evidence>
<evidence type="ECO:0000259" key="7">
    <source>
        <dbReference type="SMART" id="SM00961"/>
    </source>
</evidence>
<evidence type="ECO:0000256" key="3">
    <source>
        <dbReference type="ARBA" id="ARBA00023300"/>
    </source>
</evidence>
<comment type="subunit">
    <text evidence="4 5">Heterohexadecamer of 8 large and 8 small subunits.</text>
</comment>
<evidence type="ECO:0000256" key="6">
    <source>
        <dbReference type="HAMAP-Rule" id="MF_00860"/>
    </source>
</evidence>
<name>A0A023PJK0_9STRA</name>
<dbReference type="SUPFAM" id="SSF55239">
    <property type="entry name" value="RuBisCO, small subunit"/>
    <property type="match status" value="1"/>
</dbReference>
<keyword evidence="6 8" id="KW-0934">Plastid</keyword>
<organism evidence="8">
    <name type="scientific">Nannochloropsis gaditana</name>
    <dbReference type="NCBI Taxonomy" id="72520"/>
    <lineage>
        <taxon>Eukaryota</taxon>
        <taxon>Sar</taxon>
        <taxon>Stramenopiles</taxon>
        <taxon>Ochrophyta</taxon>
        <taxon>Eustigmatophyceae</taxon>
        <taxon>Eustigmatales</taxon>
        <taxon>Monodopsidaceae</taxon>
        <taxon>Nannochloropsis</taxon>
    </lineage>
</organism>
<keyword evidence="5" id="KW-0601">Photorespiration</keyword>
<keyword evidence="3 5" id="KW-0120">Carbon dioxide fixation</keyword>
<dbReference type="InterPro" id="IPR000894">
    <property type="entry name" value="RuBisCO_ssu_dom"/>
</dbReference>
<evidence type="ECO:0000256" key="2">
    <source>
        <dbReference type="ARBA" id="ARBA00022567"/>
    </source>
</evidence>
<keyword evidence="2 5" id="KW-0113">Calvin cycle</keyword>
<evidence type="ECO:0000256" key="5">
    <source>
        <dbReference type="HAMAP-Rule" id="MF_00859"/>
    </source>
</evidence>
<keyword evidence="5 8" id="KW-0150">Chloroplast</keyword>
<dbReference type="EMBL" id="KJ410682">
    <property type="protein sequence ID" value="AHX25091.1"/>
    <property type="molecule type" value="Genomic_DNA"/>
</dbReference>
<comment type="function">
    <text evidence="5">RuBisCO catalyzes two reactions: the carboxylation of D-ribulose 1,5-bisphosphate, the primary event in carbon dioxide fixation, as well as the oxidative fragmentation of the pentose substrate in the photorespiration process. Both reactions occur simultaneously and in competition at the same active site. Although the small subunit is not catalytic it is essential for maximal activity.</text>
</comment>
<evidence type="ECO:0000313" key="8">
    <source>
        <dbReference type="EMBL" id="AHX25091.1"/>
    </source>
</evidence>
<keyword evidence="1 5" id="KW-0602">Photosynthesis</keyword>
<keyword evidence="8" id="KW-0456">Lyase</keyword>
<dbReference type="Pfam" id="PF00101">
    <property type="entry name" value="RuBisCO_small"/>
    <property type="match status" value="1"/>
</dbReference>
<comment type="subcellular location">
    <subcellularLocation>
        <location evidence="5">Plastid</location>
        <location evidence="5">Chloroplast</location>
    </subcellularLocation>
</comment>
<dbReference type="Gene3D" id="3.30.190.10">
    <property type="entry name" value="Ribulose bisphosphate carboxylase, small subunit"/>
    <property type="match status" value="1"/>
</dbReference>
<dbReference type="InterPro" id="IPR024681">
    <property type="entry name" value="RuBisCO_ssu"/>
</dbReference>
<accession>A0A023PJK0</accession>
<geneLocation type="chloroplast" evidence="8"/>
<dbReference type="PANTHER" id="PTHR31262:SF23">
    <property type="entry name" value="RIBULOSE BISPHOSPHATE CARBOXYLASE SMALL SUBUNIT"/>
    <property type="match status" value="1"/>
</dbReference>
<reference evidence="8" key="1">
    <citation type="journal article" date="2014" name="BMC Genomics">
        <title>A pangenomic analysis of the Nannochloropsis organellar genomes reveals novel genetic variations in key metabolic genes.</title>
        <authorList>
            <person name="Starkenburg S.R."/>
            <person name="Kwon K.J."/>
            <person name="Jha R.K."/>
            <person name="McKay C."/>
            <person name="Jacobs M."/>
            <person name="Chertkov O."/>
            <person name="Twary S."/>
            <person name="Rocap G."/>
            <person name="Cattolico R.A."/>
        </authorList>
    </citation>
    <scope>NUCLEOTIDE SEQUENCE</scope>
    <source>
        <strain evidence="8">CCMP526</strain>
    </source>
</reference>
<comment type="similarity">
    <text evidence="5">Belongs to the RuBisCO small chain family.</text>
</comment>
<dbReference type="PANTHER" id="PTHR31262">
    <property type="entry name" value="RIBULOSE BISPHOSPHATE CARBOXYLASE SMALL CHAIN 1, CHLOROPLASTIC"/>
    <property type="match status" value="1"/>
</dbReference>
<gene>
    <name evidence="5 8" type="primary">rbcS</name>
    <name evidence="6" type="synonym">RBCS</name>
    <name evidence="8" type="ORF">Naga00043</name>
</gene>
<proteinExistence type="inferred from homology"/>
<feature type="domain" description="Ribulose bisphosphate carboxylase small subunit" evidence="7">
    <location>
        <begin position="4"/>
        <end position="103"/>
    </location>
</feature>
<sequence length="141" mass="16544">MRLTQGAFSYLPDLTNEQILGQLKYICSKGWACSIEWTEDPHPRNTYWELWGMPLFDIKDASVIMYELDQCRAAHPTTYIKINAFDNARGTESCALSFIAQRPYEEPGFYLERQETESRNIRYTIHSYVVNKYPPGERYVL</sequence>
<dbReference type="CDD" id="cd03527">
    <property type="entry name" value="RuBisCO_small"/>
    <property type="match status" value="1"/>
</dbReference>
<dbReference type="GO" id="GO:0016984">
    <property type="term" value="F:ribulose-bisphosphate carboxylase activity"/>
    <property type="evidence" value="ECO:0007669"/>
    <property type="project" value="UniProtKB-UniRule"/>
</dbReference>
<dbReference type="SMART" id="SM00961">
    <property type="entry name" value="RuBisCO_small"/>
    <property type="match status" value="1"/>
</dbReference>
<dbReference type="HAMAP" id="MF_00859">
    <property type="entry name" value="RuBisCO_S_bact"/>
    <property type="match status" value="1"/>
</dbReference>
<dbReference type="GO" id="GO:0019253">
    <property type="term" value="P:reductive pentose-phosphate cycle"/>
    <property type="evidence" value="ECO:0007669"/>
    <property type="project" value="UniProtKB-UniRule"/>
</dbReference>
<comment type="miscellaneous">
    <text evidence="5">The basic functional RuBisCO is composed of a large chain homodimer in a 'head-to-tail' conformation. In form I RuBisCO this homodimer is arranged in a barrel-like tetramer with the small subunits forming a tetrameric 'cap' on each end of the 'barrel'.</text>
</comment>
<dbReference type="GO" id="GO:0009507">
    <property type="term" value="C:chloroplast"/>
    <property type="evidence" value="ECO:0007669"/>
    <property type="project" value="UniProtKB-SubCell"/>
</dbReference>
<dbReference type="AlphaFoldDB" id="A0A023PJK0"/>
<dbReference type="InterPro" id="IPR036385">
    <property type="entry name" value="RuBisCO_ssu_sf"/>
</dbReference>